<dbReference type="SUPFAM" id="SSF48264">
    <property type="entry name" value="Cytochrome P450"/>
    <property type="match status" value="1"/>
</dbReference>
<dbReference type="GO" id="GO:0020037">
    <property type="term" value="F:heme binding"/>
    <property type="evidence" value="ECO:0007669"/>
    <property type="project" value="InterPro"/>
</dbReference>
<comment type="caution">
    <text evidence="5">The sequence shown here is derived from an EMBL/GenBank/DDBJ whole genome shotgun (WGS) entry which is preliminary data.</text>
</comment>
<keyword evidence="1 4" id="KW-0349">Heme</keyword>
<evidence type="ECO:0000313" key="5">
    <source>
        <dbReference type="EMBL" id="TGJ82010.1"/>
    </source>
</evidence>
<dbReference type="PANTHER" id="PTHR24305">
    <property type="entry name" value="CYTOCHROME P450"/>
    <property type="match status" value="1"/>
</dbReference>
<dbReference type="PRINTS" id="PR00463">
    <property type="entry name" value="EP450I"/>
</dbReference>
<evidence type="ECO:0000256" key="3">
    <source>
        <dbReference type="ARBA" id="ARBA00023004"/>
    </source>
</evidence>
<keyword evidence="3 4" id="KW-0408">Iron</keyword>
<organism evidence="5 6">
    <name type="scientific">Xylaria hypoxylon</name>
    <dbReference type="NCBI Taxonomy" id="37992"/>
    <lineage>
        <taxon>Eukaryota</taxon>
        <taxon>Fungi</taxon>
        <taxon>Dikarya</taxon>
        <taxon>Ascomycota</taxon>
        <taxon>Pezizomycotina</taxon>
        <taxon>Sordariomycetes</taxon>
        <taxon>Xylariomycetidae</taxon>
        <taxon>Xylariales</taxon>
        <taxon>Xylariaceae</taxon>
        <taxon>Xylaria</taxon>
    </lineage>
</organism>
<dbReference type="InterPro" id="IPR036396">
    <property type="entry name" value="Cyt_P450_sf"/>
</dbReference>
<dbReference type="GO" id="GO:0016705">
    <property type="term" value="F:oxidoreductase activity, acting on paired donors, with incorporation or reduction of molecular oxygen"/>
    <property type="evidence" value="ECO:0007669"/>
    <property type="project" value="InterPro"/>
</dbReference>
<dbReference type="InterPro" id="IPR050121">
    <property type="entry name" value="Cytochrome_P450_monoxygenase"/>
</dbReference>
<feature type="binding site" description="axial binding residue" evidence="4">
    <location>
        <position position="285"/>
    </location>
    <ligand>
        <name>heme</name>
        <dbReference type="ChEBI" id="CHEBI:30413"/>
    </ligand>
    <ligandPart>
        <name>Fe</name>
        <dbReference type="ChEBI" id="CHEBI:18248"/>
    </ligandPart>
</feature>
<dbReference type="Pfam" id="PF00067">
    <property type="entry name" value="p450"/>
    <property type="match status" value="1"/>
</dbReference>
<dbReference type="GO" id="GO:0004497">
    <property type="term" value="F:monooxygenase activity"/>
    <property type="evidence" value="ECO:0007669"/>
    <property type="project" value="InterPro"/>
</dbReference>
<gene>
    <name evidence="5" type="ORF">E0Z10_g6747</name>
</gene>
<accession>A0A4Z0YSG2</accession>
<dbReference type="InterPro" id="IPR002401">
    <property type="entry name" value="Cyt_P450_E_grp-I"/>
</dbReference>
<dbReference type="OrthoDB" id="1470350at2759"/>
<evidence type="ECO:0008006" key="7">
    <source>
        <dbReference type="Google" id="ProtNLM"/>
    </source>
</evidence>
<dbReference type="InterPro" id="IPR001128">
    <property type="entry name" value="Cyt_P450"/>
</dbReference>
<reference evidence="5 6" key="1">
    <citation type="submission" date="2019-03" db="EMBL/GenBank/DDBJ databases">
        <title>Draft genome sequence of Xylaria hypoxylon DSM 108379, a ubiquitous saprotrophic-parasitic fungi on hardwood.</title>
        <authorList>
            <person name="Buettner E."/>
            <person name="Leonhardt S."/>
            <person name="Gebauer A.M."/>
            <person name="Liers C."/>
            <person name="Hofrichter M."/>
            <person name="Kellner H."/>
        </authorList>
    </citation>
    <scope>NUCLEOTIDE SEQUENCE [LARGE SCALE GENOMIC DNA]</scope>
    <source>
        <strain evidence="5 6">DSM 108379</strain>
    </source>
</reference>
<evidence type="ECO:0000313" key="6">
    <source>
        <dbReference type="Proteomes" id="UP000297716"/>
    </source>
</evidence>
<evidence type="ECO:0000256" key="4">
    <source>
        <dbReference type="PIRSR" id="PIRSR602401-1"/>
    </source>
</evidence>
<dbReference type="Proteomes" id="UP000297716">
    <property type="component" value="Unassembled WGS sequence"/>
</dbReference>
<dbReference type="AlphaFoldDB" id="A0A4Z0YSG2"/>
<keyword evidence="6" id="KW-1185">Reference proteome</keyword>
<evidence type="ECO:0000256" key="1">
    <source>
        <dbReference type="ARBA" id="ARBA00022617"/>
    </source>
</evidence>
<name>A0A4Z0YSG2_9PEZI</name>
<keyword evidence="2 4" id="KW-0479">Metal-binding</keyword>
<sequence>MIRGYSGAENLTLEDDIEACIIKLLNLIRYRTIGFGKCFGLLNTDEDPDEYIESIHKGLKVSNIQVALGTCNKGFYKMSMLNNSMVEAREKEFNKQKSSGVVQRADMLTSFMKKGLSGDDLKAENTLQIIAGSDTTAGALRGIMLYVVTNPRVYKTLQAEIDNAVASGKAPRAPDIIKSSQVKELKYLQAILKESMRIFPPINNQLARDTPPGGDTVTIDGQEVYLPGGISIIPAFKSMHRNKSVYGEDADVDVFRPERWLEETERLEAMKNDINLGFGHGRWLCLGKAIALREMGIILFELLRNFDWSLDNPEKPWNHAVLMGLHSISDMWVHVEERAELQ</sequence>
<dbReference type="EMBL" id="SKBN01000144">
    <property type="protein sequence ID" value="TGJ82010.1"/>
    <property type="molecule type" value="Genomic_DNA"/>
</dbReference>
<dbReference type="PRINTS" id="PR00385">
    <property type="entry name" value="P450"/>
</dbReference>
<dbReference type="PANTHER" id="PTHR24305:SF168">
    <property type="entry name" value="P450, PUTATIVE (EUROFUNG)-RELATED"/>
    <property type="match status" value="1"/>
</dbReference>
<protein>
    <recommendedName>
        <fullName evidence="7">Cytochrome P450</fullName>
    </recommendedName>
</protein>
<proteinExistence type="predicted"/>
<evidence type="ECO:0000256" key="2">
    <source>
        <dbReference type="ARBA" id="ARBA00022723"/>
    </source>
</evidence>
<dbReference type="STRING" id="37992.A0A4Z0YSG2"/>
<dbReference type="GO" id="GO:0005506">
    <property type="term" value="F:iron ion binding"/>
    <property type="evidence" value="ECO:0007669"/>
    <property type="project" value="InterPro"/>
</dbReference>
<dbReference type="Gene3D" id="1.10.630.10">
    <property type="entry name" value="Cytochrome P450"/>
    <property type="match status" value="1"/>
</dbReference>
<comment type="cofactor">
    <cofactor evidence="4">
        <name>heme</name>
        <dbReference type="ChEBI" id="CHEBI:30413"/>
    </cofactor>
</comment>